<organism evidence="2 3">
    <name type="scientific">Pyramimonas orientalis virus 01B</name>
    <dbReference type="NCBI Taxonomy" id="3134525"/>
    <lineage>
        <taxon>Viruses</taxon>
        <taxon>Varidnaviria</taxon>
        <taxon>Bamfordvirae</taxon>
        <taxon>Nucleocytoviricota</taxon>
        <taxon>Megaviricetes</taxon>
        <taxon>Imitervirales</taxon>
        <taxon>Allomimiviridae</taxon>
        <taxon>Heliosvirus</taxon>
        <taxon>Heliosvirus raunefjordenense</taxon>
    </lineage>
</organism>
<keyword evidence="1" id="KW-0812">Transmembrane</keyword>
<evidence type="ECO:0000256" key="1">
    <source>
        <dbReference type="SAM" id="Phobius"/>
    </source>
</evidence>
<evidence type="ECO:0000313" key="2">
    <source>
        <dbReference type="EMBL" id="QOI90213.1"/>
    </source>
</evidence>
<protein>
    <submittedName>
        <fullName evidence="2">Uncharacterized protein</fullName>
    </submittedName>
</protein>
<feature type="transmembrane region" description="Helical" evidence="1">
    <location>
        <begin position="12"/>
        <end position="40"/>
    </location>
</feature>
<proteinExistence type="predicted"/>
<keyword evidence="1" id="KW-1133">Transmembrane helix</keyword>
<keyword evidence="3" id="KW-1185">Reference proteome</keyword>
<evidence type="ECO:0000313" key="3">
    <source>
        <dbReference type="Proteomes" id="UP001162120"/>
    </source>
</evidence>
<sequence>MKELLYSATVFLLLYILYVDKSLVNLVIVSVSLIILAIYVMGFKQHKTEHFVTKGKSVESKMYNDESFKEVMDDDIKEGLVYYITSFSKELIDFDNSTLLDGVTNQMGAVLQQNLTGAMKYDSYSQYEGVRITKKVECPSPKTLLETFDTFSMFWYMRIVTPAEYFTNDSMRTFSLIEFDHGNVSNNTFTLFQIRFTFGKDMYNPTIGIYIADSLIASYTYSSSDYFKKKIFADDKHHLFTFVKDSGKVFFYIDNYPIIECSDENCFNVNDVSIHEDDTEIILRDTFTRMNPLFRNNSSTMEFYLNTFGVYRRRALDMEDINRLYKHYTDIKMQLDPTMVSTNKHNSRLNKELNRFKRECPFSNEAICNSAECFNFKNWNDIDALVKNKDCFAKVVHYCDGLSNLENDHICTFLKKDNIFKMASSLDPNLFMYNPQNTTNLDETVNTDVLHKLDQLGLKNIYLDKSYRDTNGKYSGEIQRLINDLTKTNQTVDIDTLDALHSSQADTNVTTDIDYNNLFNNAAFSNDMSYNNMYNELLSMEDNKAPSLPYVETTELAKPATNQVPMDTDLIDLSYDDIQKPDVYNHILKKHKEDKIESEIGTWNFANVLNGWF</sequence>
<reference evidence="2" key="1">
    <citation type="submission" date="2020-06" db="EMBL/GenBank/DDBJ databases">
        <title>Lateral gene transfer of anion-conducting channel rhodopsins between green algae and giant viruses.</title>
        <authorList>
            <person name="Rozenberg A."/>
            <person name="Oppermann J."/>
            <person name="Wietek J."/>
            <person name="Fernandez Lahore R.G."/>
            <person name="Sandaa R.-A."/>
            <person name="Bratbak G."/>
            <person name="Hegemann P."/>
            <person name="Beja O."/>
        </authorList>
    </citation>
    <scope>NUCLEOTIDE SEQUENCE</scope>
    <source>
        <strain evidence="2">01B</strain>
    </source>
</reference>
<dbReference type="EMBL" id="MT663534">
    <property type="protein sequence ID" value="QOI90213.1"/>
    <property type="molecule type" value="Genomic_DNA"/>
</dbReference>
<gene>
    <name evidence="2" type="ORF">HWQ62_00076</name>
</gene>
<dbReference type="Proteomes" id="UP001162120">
    <property type="component" value="Segment"/>
</dbReference>
<name>A0A7M3UNG0_9VIRU</name>
<keyword evidence="1" id="KW-0472">Membrane</keyword>
<accession>A0A7M3UNG0</accession>